<dbReference type="PANTHER" id="PTHR33144">
    <property type="entry name" value="OS10G0409366 PROTEIN-RELATED"/>
    <property type="match status" value="1"/>
</dbReference>
<feature type="transmembrane region" description="Helical" evidence="2">
    <location>
        <begin position="386"/>
        <end position="403"/>
    </location>
</feature>
<protein>
    <recommendedName>
        <fullName evidence="4">Transposase, Ptta/En/Spm, plant</fullName>
    </recommendedName>
</protein>
<sequence length="414" mass="46365">MSKVKRFRNPLKSAHGPYDAPGRSSSSTTPAPSLAIEPSLSLQVPPHAPTSSSVADEVPQQEQAPTQPSYPSAMPIRHHGHSNNPTKHIKIKVNEVNNLHIGERIIVDFDNYDAAYGEAQGLFAGYCGLLAIDGNFFPINFNRWSGPSVIPKKYKEDCFETMLKSRFFFRTTNAIAYRYCNASLNKKWAIHRHRLWDEFYDPAKSRTELLSNVPPGINRDQWAYFVAYRLKSSIIRKSYSGKDVYRNSLEKSRKDGSFINDEARTIVEQIESTQGNNNESEISTDDIIGKVLGAEHSGKVRCMGMGAAPSNTFKNIKQQLNELNHFSSSFGASSTTFSYLQQEVTHLKSQLASTLTALKAYMISKEGRVSEQFTGLFAPQPQVRRILGVLCFVMSSVLSFNLVRLDYCKGKKDA</sequence>
<dbReference type="PaxDb" id="4097-A0A1S4C9A2"/>
<feature type="compositionally biased region" description="Polar residues" evidence="1">
    <location>
        <begin position="49"/>
        <end position="70"/>
    </location>
</feature>
<dbReference type="PANTHER" id="PTHR33144:SF45">
    <property type="entry name" value="TRANSPOSASE TNP1_EN_SPM-LIKE DOMAIN-CONTAINING PROTEIN"/>
    <property type="match status" value="1"/>
</dbReference>
<keyword evidence="2" id="KW-0472">Membrane</keyword>
<evidence type="ECO:0000256" key="2">
    <source>
        <dbReference type="SAM" id="Phobius"/>
    </source>
</evidence>
<dbReference type="AlphaFoldDB" id="A0A1S4C9A2"/>
<feature type="region of interest" description="Disordered" evidence="1">
    <location>
        <begin position="1"/>
        <end position="86"/>
    </location>
</feature>
<name>A0A1S4C9A2_TOBAC</name>
<proteinExistence type="predicted"/>
<feature type="compositionally biased region" description="Low complexity" evidence="1">
    <location>
        <begin position="24"/>
        <end position="35"/>
    </location>
</feature>
<evidence type="ECO:0008006" key="4">
    <source>
        <dbReference type="Google" id="ProtNLM"/>
    </source>
</evidence>
<dbReference type="KEGG" id="nta:107816506"/>
<dbReference type="RefSeq" id="XP_016497715.1">
    <property type="nucleotide sequence ID" value="XM_016642229.1"/>
</dbReference>
<evidence type="ECO:0000256" key="1">
    <source>
        <dbReference type="SAM" id="MobiDB-lite"/>
    </source>
</evidence>
<organism evidence="3">
    <name type="scientific">Nicotiana tabacum</name>
    <name type="common">Common tobacco</name>
    <dbReference type="NCBI Taxonomy" id="4097"/>
    <lineage>
        <taxon>Eukaryota</taxon>
        <taxon>Viridiplantae</taxon>
        <taxon>Streptophyta</taxon>
        <taxon>Embryophyta</taxon>
        <taxon>Tracheophyta</taxon>
        <taxon>Spermatophyta</taxon>
        <taxon>Magnoliopsida</taxon>
        <taxon>eudicotyledons</taxon>
        <taxon>Gunneridae</taxon>
        <taxon>Pentapetalae</taxon>
        <taxon>asterids</taxon>
        <taxon>lamiids</taxon>
        <taxon>Solanales</taxon>
        <taxon>Solanaceae</taxon>
        <taxon>Nicotianoideae</taxon>
        <taxon>Nicotianeae</taxon>
        <taxon>Nicotiana</taxon>
    </lineage>
</organism>
<keyword evidence="2" id="KW-1133">Transmembrane helix</keyword>
<reference evidence="3" key="1">
    <citation type="submission" date="2025-08" db="UniProtKB">
        <authorList>
            <consortium name="RefSeq"/>
        </authorList>
    </citation>
    <scope>IDENTIFICATION</scope>
</reference>
<evidence type="ECO:0000313" key="3">
    <source>
        <dbReference type="RefSeq" id="XP_016497715.1"/>
    </source>
</evidence>
<dbReference type="OrthoDB" id="1304590at2759"/>
<keyword evidence="2" id="KW-0812">Transmembrane</keyword>
<gene>
    <name evidence="3" type="primary">LOC107816506</name>
</gene>
<accession>A0A1S4C9A2</accession>
<feature type="compositionally biased region" description="Basic residues" evidence="1">
    <location>
        <begin position="76"/>
        <end position="86"/>
    </location>
</feature>